<proteinExistence type="predicted"/>
<dbReference type="AlphaFoldDB" id="A0A4C1VWP2"/>
<evidence type="ECO:0000313" key="2">
    <source>
        <dbReference type="Proteomes" id="UP000299102"/>
    </source>
</evidence>
<comment type="caution">
    <text evidence="1">The sequence shown here is derived from an EMBL/GenBank/DDBJ whole genome shotgun (WGS) entry which is preliminary data.</text>
</comment>
<keyword evidence="2" id="KW-1185">Reference proteome</keyword>
<dbReference type="EMBL" id="BGZK01000440">
    <property type="protein sequence ID" value="GBP43676.1"/>
    <property type="molecule type" value="Genomic_DNA"/>
</dbReference>
<name>A0A4C1VWP2_EUMVA</name>
<dbReference type="Proteomes" id="UP000299102">
    <property type="component" value="Unassembled WGS sequence"/>
</dbReference>
<accession>A0A4C1VWP2</accession>
<reference evidence="1 2" key="1">
    <citation type="journal article" date="2019" name="Commun. Biol.">
        <title>The bagworm genome reveals a unique fibroin gene that provides high tensile strength.</title>
        <authorList>
            <person name="Kono N."/>
            <person name="Nakamura H."/>
            <person name="Ohtoshi R."/>
            <person name="Tomita M."/>
            <person name="Numata K."/>
            <person name="Arakawa K."/>
        </authorList>
    </citation>
    <scope>NUCLEOTIDE SEQUENCE [LARGE SCALE GENOMIC DNA]</scope>
</reference>
<evidence type="ECO:0000313" key="1">
    <source>
        <dbReference type="EMBL" id="GBP43676.1"/>
    </source>
</evidence>
<sequence>MYENIDLLDFFGRGARGAARSPASAAGAVACRRKGTNGVKFNFPGTEYVINRSVTAIKSRGEGRALGVSSLHVLLVVAGGGGGVAARNKNINRIDQNNSWQPPRTPAHLLAGTASTRARSYVSQSMGHTHGTRPTQRRVDVSISTRGTSNRMQLRTRLKCTASSAPPAIPRLSKIAPPEWHKESGQRTRQMRTSFAHMLTQLHGRDAPLPAARARLLSLRMC</sequence>
<protein>
    <submittedName>
        <fullName evidence="1">Uncharacterized protein</fullName>
    </submittedName>
</protein>
<organism evidence="1 2">
    <name type="scientific">Eumeta variegata</name>
    <name type="common">Bagworm moth</name>
    <name type="synonym">Eumeta japonica</name>
    <dbReference type="NCBI Taxonomy" id="151549"/>
    <lineage>
        <taxon>Eukaryota</taxon>
        <taxon>Metazoa</taxon>
        <taxon>Ecdysozoa</taxon>
        <taxon>Arthropoda</taxon>
        <taxon>Hexapoda</taxon>
        <taxon>Insecta</taxon>
        <taxon>Pterygota</taxon>
        <taxon>Neoptera</taxon>
        <taxon>Endopterygota</taxon>
        <taxon>Lepidoptera</taxon>
        <taxon>Glossata</taxon>
        <taxon>Ditrysia</taxon>
        <taxon>Tineoidea</taxon>
        <taxon>Psychidae</taxon>
        <taxon>Oiketicinae</taxon>
        <taxon>Eumeta</taxon>
    </lineage>
</organism>
<gene>
    <name evidence="1" type="ORF">EVAR_30510_1</name>
</gene>